<dbReference type="PANTHER" id="PTHR45138">
    <property type="entry name" value="REGULATORY COMPONENTS OF SENSORY TRANSDUCTION SYSTEM"/>
    <property type="match status" value="1"/>
</dbReference>
<dbReference type="InterPro" id="IPR043128">
    <property type="entry name" value="Rev_trsase/Diguanyl_cyclase"/>
</dbReference>
<dbReference type="SMART" id="SM00267">
    <property type="entry name" value="GGDEF"/>
    <property type="match status" value="1"/>
</dbReference>
<dbReference type="Pfam" id="PF00990">
    <property type="entry name" value="GGDEF"/>
    <property type="match status" value="1"/>
</dbReference>
<proteinExistence type="predicted"/>
<protein>
    <recommendedName>
        <fullName evidence="1">diguanylate cyclase</fullName>
        <ecNumber evidence="1">2.7.7.65</ecNumber>
    </recommendedName>
</protein>
<reference evidence="3 4" key="1">
    <citation type="submission" date="2012-10" db="EMBL/GenBank/DDBJ databases">
        <authorList>
            <person name="Harkins D.M."/>
            <person name="Durkin A.S."/>
            <person name="Brinkac L.M."/>
            <person name="Haft D.H."/>
            <person name="Selengut J.D."/>
            <person name="Sanka R."/>
            <person name="DePew J."/>
            <person name="Purushe J."/>
            <person name="Whelen A.C."/>
            <person name="Vinetz J.M."/>
            <person name="Sutton G.G."/>
            <person name="Nierman W.C."/>
            <person name="Fouts D.E."/>
        </authorList>
    </citation>
    <scope>NUCLEOTIDE SEQUENCE [LARGE SCALE GENOMIC DNA]</scope>
    <source>
        <strain evidence="3 4">2006001853</strain>
    </source>
</reference>
<dbReference type="InterPro" id="IPR003018">
    <property type="entry name" value="GAF"/>
</dbReference>
<evidence type="ECO:0000313" key="3">
    <source>
        <dbReference type="EMBL" id="EKR65382.1"/>
    </source>
</evidence>
<feature type="domain" description="GGDEF" evidence="2">
    <location>
        <begin position="219"/>
        <end position="339"/>
    </location>
</feature>
<evidence type="ECO:0000256" key="1">
    <source>
        <dbReference type="ARBA" id="ARBA00012528"/>
    </source>
</evidence>
<dbReference type="Pfam" id="PF01590">
    <property type="entry name" value="GAF"/>
    <property type="match status" value="1"/>
</dbReference>
<dbReference type="GO" id="GO:0005886">
    <property type="term" value="C:plasma membrane"/>
    <property type="evidence" value="ECO:0007669"/>
    <property type="project" value="TreeGrafter"/>
</dbReference>
<dbReference type="CDD" id="cd01949">
    <property type="entry name" value="GGDEF"/>
    <property type="match status" value="1"/>
</dbReference>
<gene>
    <name evidence="3" type="ORF">LEP1GSC036_0192</name>
</gene>
<dbReference type="EMBL" id="AFLV02000020">
    <property type="protein sequence ID" value="EKR65382.1"/>
    <property type="molecule type" value="Genomic_DNA"/>
</dbReference>
<sequence length="339" mass="38943">MMTNSPKEQETQMTIKDSKPELVKLYSSIGKIITSSLEQQEVLDAVMEEVRLFFSPENWSLMRYDENSGELFFLIAEGLELNRIKNIRLKSGEGIAGSVVQTKFPIFVENVKNDPRFSKRVDEKTGFETKTIIAVPMIFRGQVYGVIELVNRFDGSSFTPEDLVILQTIADFTAISLAHSNQFEETKVLAFRDALTGVFNRNKLNHLKNEWSDRRVEDHLALVALLDLNDFKIINDTYGHKVGDQVLCHFANVLRYVIRGTDKIFRIGGDEFLILFQNENKEKIIQTQNRFQEAMSILLRKCKENNPPFHFTWGMSVGSLQKLDELIHEADLSMYSSKD</sequence>
<dbReference type="SMART" id="SM00065">
    <property type="entry name" value="GAF"/>
    <property type="match status" value="1"/>
</dbReference>
<dbReference type="Gene3D" id="3.30.450.40">
    <property type="match status" value="1"/>
</dbReference>
<dbReference type="InterPro" id="IPR050469">
    <property type="entry name" value="Diguanylate_Cyclase"/>
</dbReference>
<dbReference type="RefSeq" id="WP_002619678.1">
    <property type="nucleotide sequence ID" value="NZ_AFLV02000020.1"/>
</dbReference>
<dbReference type="InterPro" id="IPR029787">
    <property type="entry name" value="Nucleotide_cyclase"/>
</dbReference>
<dbReference type="AlphaFoldDB" id="A0A828Z6P1"/>
<dbReference type="Proteomes" id="UP000001338">
    <property type="component" value="Unassembled WGS sequence"/>
</dbReference>
<dbReference type="SUPFAM" id="SSF55073">
    <property type="entry name" value="Nucleotide cyclase"/>
    <property type="match status" value="1"/>
</dbReference>
<dbReference type="SUPFAM" id="SSF55781">
    <property type="entry name" value="GAF domain-like"/>
    <property type="match status" value="1"/>
</dbReference>
<accession>A0A828Z6P1</accession>
<organism evidence="3 4">
    <name type="scientific">Leptospira weilii str. 2006001853</name>
    <dbReference type="NCBI Taxonomy" id="1001589"/>
    <lineage>
        <taxon>Bacteria</taxon>
        <taxon>Pseudomonadati</taxon>
        <taxon>Spirochaetota</taxon>
        <taxon>Spirochaetia</taxon>
        <taxon>Leptospirales</taxon>
        <taxon>Leptospiraceae</taxon>
        <taxon>Leptospira</taxon>
    </lineage>
</organism>
<dbReference type="GO" id="GO:0043709">
    <property type="term" value="P:cell adhesion involved in single-species biofilm formation"/>
    <property type="evidence" value="ECO:0007669"/>
    <property type="project" value="TreeGrafter"/>
</dbReference>
<dbReference type="GO" id="GO:1902201">
    <property type="term" value="P:negative regulation of bacterial-type flagellum-dependent cell motility"/>
    <property type="evidence" value="ECO:0007669"/>
    <property type="project" value="TreeGrafter"/>
</dbReference>
<dbReference type="GO" id="GO:0052621">
    <property type="term" value="F:diguanylate cyclase activity"/>
    <property type="evidence" value="ECO:0007669"/>
    <property type="project" value="UniProtKB-EC"/>
</dbReference>
<dbReference type="NCBIfam" id="TIGR00254">
    <property type="entry name" value="GGDEF"/>
    <property type="match status" value="1"/>
</dbReference>
<dbReference type="PANTHER" id="PTHR45138:SF6">
    <property type="entry name" value="DIGUANYLATE CYCLASE DGCN"/>
    <property type="match status" value="1"/>
</dbReference>
<dbReference type="GeneID" id="61111270"/>
<dbReference type="PROSITE" id="PS50887">
    <property type="entry name" value="GGDEF"/>
    <property type="match status" value="1"/>
</dbReference>
<dbReference type="EC" id="2.7.7.65" evidence="1"/>
<comment type="caution">
    <text evidence="3">The sequence shown here is derived from an EMBL/GenBank/DDBJ whole genome shotgun (WGS) entry which is preliminary data.</text>
</comment>
<dbReference type="Gene3D" id="3.30.70.270">
    <property type="match status" value="1"/>
</dbReference>
<evidence type="ECO:0000259" key="2">
    <source>
        <dbReference type="PROSITE" id="PS50887"/>
    </source>
</evidence>
<evidence type="ECO:0000313" key="4">
    <source>
        <dbReference type="Proteomes" id="UP000001338"/>
    </source>
</evidence>
<dbReference type="InterPro" id="IPR029016">
    <property type="entry name" value="GAF-like_dom_sf"/>
</dbReference>
<name>A0A828Z6P1_9LEPT</name>
<dbReference type="InterPro" id="IPR000160">
    <property type="entry name" value="GGDEF_dom"/>
</dbReference>